<keyword evidence="2" id="KW-1185">Reference proteome</keyword>
<evidence type="ECO:0000313" key="2">
    <source>
        <dbReference type="Proteomes" id="UP000037558"/>
    </source>
</evidence>
<dbReference type="Proteomes" id="UP000037558">
    <property type="component" value="Unassembled WGS sequence"/>
</dbReference>
<evidence type="ECO:0000313" key="1">
    <source>
        <dbReference type="EMBL" id="KOO46215.1"/>
    </source>
</evidence>
<name>A0A0M0L560_9BACI</name>
<accession>A0A0M0L560</accession>
<protein>
    <submittedName>
        <fullName evidence="1">Uncharacterized protein</fullName>
    </submittedName>
</protein>
<reference evidence="2" key="1">
    <citation type="submission" date="2015-08" db="EMBL/GenBank/DDBJ databases">
        <title>Fjat-14210 dsm16467.</title>
        <authorList>
            <person name="Liu B."/>
            <person name="Wang J."/>
            <person name="Zhu Y."/>
            <person name="Liu G."/>
            <person name="Chen Q."/>
            <person name="Chen Z."/>
            <person name="Lan J."/>
            <person name="Che J."/>
            <person name="Ge C."/>
            <person name="Shi H."/>
            <person name="Pan Z."/>
            <person name="Liu X."/>
        </authorList>
    </citation>
    <scope>NUCLEOTIDE SEQUENCE [LARGE SCALE GENOMIC DNA]</scope>
    <source>
        <strain evidence="2">DSM 16467</strain>
    </source>
</reference>
<comment type="caution">
    <text evidence="1">The sequence shown here is derived from an EMBL/GenBank/DDBJ whole genome shotgun (WGS) entry which is preliminary data.</text>
</comment>
<dbReference type="EMBL" id="LILC01000013">
    <property type="protein sequence ID" value="KOO46215.1"/>
    <property type="molecule type" value="Genomic_DNA"/>
</dbReference>
<dbReference type="STRING" id="284581.AMD01_10150"/>
<proteinExistence type="predicted"/>
<dbReference type="RefSeq" id="WP_053401286.1">
    <property type="nucleotide sequence ID" value="NZ_LILC01000013.1"/>
</dbReference>
<dbReference type="PATRIC" id="fig|284581.3.peg.2116"/>
<gene>
    <name evidence="1" type="ORF">AMD01_10150</name>
</gene>
<organism evidence="1 2">
    <name type="scientific">Priestia koreensis</name>
    <dbReference type="NCBI Taxonomy" id="284581"/>
    <lineage>
        <taxon>Bacteria</taxon>
        <taxon>Bacillati</taxon>
        <taxon>Bacillota</taxon>
        <taxon>Bacilli</taxon>
        <taxon>Bacillales</taxon>
        <taxon>Bacillaceae</taxon>
        <taxon>Priestia</taxon>
    </lineage>
</organism>
<sequence>MRKKNGKNGQKNRSTVISHRTSQLLLYIMGGHNIVKIEDTFIIHDFTEKSIVLGSFSNRFFFPVRHSDFISILEK</sequence>
<dbReference type="AlphaFoldDB" id="A0A0M0L560"/>